<organism evidence="1 2">
    <name type="scientific">Streptomyces candidus</name>
    <dbReference type="NCBI Taxonomy" id="67283"/>
    <lineage>
        <taxon>Bacteria</taxon>
        <taxon>Bacillati</taxon>
        <taxon>Actinomycetota</taxon>
        <taxon>Actinomycetes</taxon>
        <taxon>Kitasatosporales</taxon>
        <taxon>Streptomycetaceae</taxon>
        <taxon>Streptomyces</taxon>
    </lineage>
</organism>
<comment type="caution">
    <text evidence="1">The sequence shown here is derived from an EMBL/GenBank/DDBJ whole genome shotgun (WGS) entry which is preliminary data.</text>
</comment>
<reference evidence="1 2" key="1">
    <citation type="submission" date="2020-08" db="EMBL/GenBank/DDBJ databases">
        <title>Genomic Encyclopedia of Type Strains, Phase IV (KMG-IV): sequencing the most valuable type-strain genomes for metagenomic binning, comparative biology and taxonomic classification.</title>
        <authorList>
            <person name="Goeker M."/>
        </authorList>
    </citation>
    <scope>NUCLEOTIDE SEQUENCE [LARGE SCALE GENOMIC DNA]</scope>
    <source>
        <strain evidence="1 2">DSM 40141</strain>
    </source>
</reference>
<evidence type="ECO:0000313" key="2">
    <source>
        <dbReference type="Proteomes" id="UP000540423"/>
    </source>
</evidence>
<keyword evidence="2" id="KW-1185">Reference proteome</keyword>
<dbReference type="Proteomes" id="UP000540423">
    <property type="component" value="Unassembled WGS sequence"/>
</dbReference>
<name>A0A7X0LSK7_9ACTN</name>
<evidence type="ECO:0000313" key="1">
    <source>
        <dbReference type="EMBL" id="MBB6439783.1"/>
    </source>
</evidence>
<proteinExistence type="predicted"/>
<dbReference type="RefSeq" id="WP_185036291.1">
    <property type="nucleotide sequence ID" value="NZ_BNBN01000024.1"/>
</dbReference>
<sequence>MGEASGSQPRRLPIPLLEPHRFAYSTQHLAGNLQLEIFRDGKPYYAGQSTLASLEAGSIGAR</sequence>
<dbReference type="EMBL" id="JACHEM010000028">
    <property type="protein sequence ID" value="MBB6439783.1"/>
    <property type="molecule type" value="Genomic_DNA"/>
</dbReference>
<gene>
    <name evidence="1" type="ORF">HNQ79_006295</name>
</gene>
<accession>A0A7X0LSK7</accession>
<protein>
    <submittedName>
        <fullName evidence="1">Uncharacterized protein</fullName>
    </submittedName>
</protein>
<dbReference type="AlphaFoldDB" id="A0A7X0LSK7"/>